<evidence type="ECO:0000256" key="2">
    <source>
        <dbReference type="ARBA" id="ARBA00022475"/>
    </source>
</evidence>
<dbReference type="PANTHER" id="PTHR30086:SF20">
    <property type="entry name" value="ARGININE EXPORTER PROTEIN ARGO-RELATED"/>
    <property type="match status" value="1"/>
</dbReference>
<reference evidence="7 8" key="1">
    <citation type="submission" date="2024-06" db="EMBL/GenBank/DDBJ databases">
        <title>Sorghum-associated microbial communities from plants grown in Nebraska, USA.</title>
        <authorList>
            <person name="Schachtman D."/>
        </authorList>
    </citation>
    <scope>NUCLEOTIDE SEQUENCE [LARGE SCALE GENOMIC DNA]</scope>
    <source>
        <strain evidence="7 8">3207</strain>
    </source>
</reference>
<feature type="transmembrane region" description="Helical" evidence="6">
    <location>
        <begin position="133"/>
        <end position="154"/>
    </location>
</feature>
<accession>A0ABV2R4V4</accession>
<feature type="transmembrane region" description="Helical" evidence="6">
    <location>
        <begin position="45"/>
        <end position="64"/>
    </location>
</feature>
<dbReference type="EMBL" id="JBEPSM010000004">
    <property type="protein sequence ID" value="MET4636321.1"/>
    <property type="molecule type" value="Genomic_DNA"/>
</dbReference>
<keyword evidence="8" id="KW-1185">Reference proteome</keyword>
<keyword evidence="3 6" id="KW-0812">Transmembrane</keyword>
<feature type="transmembrane region" description="Helical" evidence="6">
    <location>
        <begin position="71"/>
        <end position="89"/>
    </location>
</feature>
<gene>
    <name evidence="7" type="ORF">ABIE08_004279</name>
</gene>
<evidence type="ECO:0000313" key="8">
    <source>
        <dbReference type="Proteomes" id="UP001549321"/>
    </source>
</evidence>
<proteinExistence type="predicted"/>
<feature type="transmembrane region" description="Helical" evidence="6">
    <location>
        <begin position="109"/>
        <end position="126"/>
    </location>
</feature>
<evidence type="ECO:0000256" key="6">
    <source>
        <dbReference type="SAM" id="Phobius"/>
    </source>
</evidence>
<feature type="transmembrane region" description="Helical" evidence="6">
    <location>
        <begin position="174"/>
        <end position="195"/>
    </location>
</feature>
<sequence>MTAVPAFVLAVLALLAVPGPTNTLLATSGAAIGMRRSLRLVPAELAGYGLAIGILMGIVGPLAAQHPIVPILSKIVASLYLAGSAVALWRQAAREALPGGAPISVRRVFVTTLLNPKALIFAFVIFPRDLASLPGFAGLFSVLVVGVACSWITLGSSLSRSAGGFATPARVSRLAAVALVVFASVMASSAIAAALS</sequence>
<name>A0ABV2R4V4_9HYPH</name>
<evidence type="ECO:0000256" key="3">
    <source>
        <dbReference type="ARBA" id="ARBA00022692"/>
    </source>
</evidence>
<dbReference type="InterPro" id="IPR001123">
    <property type="entry name" value="LeuE-type"/>
</dbReference>
<dbReference type="Proteomes" id="UP001549321">
    <property type="component" value="Unassembled WGS sequence"/>
</dbReference>
<keyword evidence="5 6" id="KW-0472">Membrane</keyword>
<protein>
    <submittedName>
        <fullName evidence="7">Threonine/homoserine/homoserine lactone efflux protein</fullName>
    </submittedName>
</protein>
<organism evidence="7 8">
    <name type="scientific">Kaistia defluvii</name>
    <dbReference type="NCBI Taxonomy" id="410841"/>
    <lineage>
        <taxon>Bacteria</taxon>
        <taxon>Pseudomonadati</taxon>
        <taxon>Pseudomonadota</taxon>
        <taxon>Alphaproteobacteria</taxon>
        <taxon>Hyphomicrobiales</taxon>
        <taxon>Kaistiaceae</taxon>
        <taxon>Kaistia</taxon>
    </lineage>
</organism>
<dbReference type="PANTHER" id="PTHR30086">
    <property type="entry name" value="ARGININE EXPORTER PROTEIN ARGO"/>
    <property type="match status" value="1"/>
</dbReference>
<keyword evidence="4 6" id="KW-1133">Transmembrane helix</keyword>
<evidence type="ECO:0000313" key="7">
    <source>
        <dbReference type="EMBL" id="MET4636321.1"/>
    </source>
</evidence>
<dbReference type="Pfam" id="PF01810">
    <property type="entry name" value="LysE"/>
    <property type="match status" value="1"/>
</dbReference>
<dbReference type="RefSeq" id="WP_354553872.1">
    <property type="nucleotide sequence ID" value="NZ_JBEPSM010000004.1"/>
</dbReference>
<comment type="subcellular location">
    <subcellularLocation>
        <location evidence="1">Cell membrane</location>
        <topology evidence="1">Multi-pass membrane protein</topology>
    </subcellularLocation>
</comment>
<evidence type="ECO:0000256" key="5">
    <source>
        <dbReference type="ARBA" id="ARBA00023136"/>
    </source>
</evidence>
<comment type="caution">
    <text evidence="7">The sequence shown here is derived from an EMBL/GenBank/DDBJ whole genome shotgun (WGS) entry which is preliminary data.</text>
</comment>
<evidence type="ECO:0000256" key="4">
    <source>
        <dbReference type="ARBA" id="ARBA00022989"/>
    </source>
</evidence>
<keyword evidence="2" id="KW-1003">Cell membrane</keyword>
<evidence type="ECO:0000256" key="1">
    <source>
        <dbReference type="ARBA" id="ARBA00004651"/>
    </source>
</evidence>